<dbReference type="Proteomes" id="UP000245695">
    <property type="component" value="Chromosome 1"/>
</dbReference>
<sequence>MYPKLYLKDEINFEHNGEGVLRDCISCKVTEEDNGIFELELTYKVNSFLSDEIVNHNIIKAKASEELGEQLFRIYWVSNEIDGTIQVKAQHITYDLRDNFVENVTSTNSTCQQAFNDMLSKCINQHRFKGYSDIEHTATYNLARVNALEAIKGTRGSLADTYGNGAKLIRDNFNIYLNKDRGKNNNVLIAYKKNITGYIREIDESEVVTVIYPFAKIEKQVGEGESIEETIVLPERFIQSKYINNYPHPKVLAIDYSEDEAIKDITTLRNKANKYFSETKKDMPNINYKVEFIDLSKTTNYKDLGLDKLESVGLGDTVIVRDFRIGMNVEARVIKTVFDSLNDKYVYIELGKFKRSLADINNDINSSIENGLDSVRKDMYVNFEVLDDKITSEVSKLDGDIKTHTTLIKQTAESIKQVAKDVEGNTSLIEQTSTSINQTIKNVNKNLQSQISQTSENIMLEVGKKVGEDEVISAINLSPSGIKINAEKVNLYGYVVISDLESNGSVIIHGGNILAGTLACDMLSTPSGHEPVINLFSDHSRNCQIDARNSDGGNKGSAIRLKYDDNNYLFINSNGISAFIGGTQDFVVNEAGVLHKGNYLSKEGHTHNYASSSHNHSGQTINPDTVTCRAFGNGYSILMHSSLDGNGKNLGYSGSRFNQVSANYGYFNNMYNLAIDNPVSTYKDTSLNDVLDSIIIESPNVVCKNFAEEKLLININELKNHPNAKLFTKKHGDLDMINESSLLALALQEIKSLKEEVKLLKESAVI</sequence>
<dbReference type="InterPro" id="IPR007119">
    <property type="entry name" value="Phage_tail_spike_N"/>
</dbReference>
<evidence type="ECO:0000259" key="1">
    <source>
        <dbReference type="Pfam" id="PF06605"/>
    </source>
</evidence>
<dbReference type="NCBIfam" id="TIGR01665">
    <property type="entry name" value="put_anti_recept"/>
    <property type="match status" value="1"/>
</dbReference>
<protein>
    <submittedName>
        <fullName evidence="2">Prophage endopeptidase tail</fullName>
    </submittedName>
</protein>
<accession>A0A2P2BRJ1</accession>
<evidence type="ECO:0000313" key="3">
    <source>
        <dbReference type="Proteomes" id="UP000245695"/>
    </source>
</evidence>
<gene>
    <name evidence="2" type="ORF">FRIFI_1387</name>
</gene>
<dbReference type="KEGG" id="rhom:FRIFI_1387"/>
<proteinExistence type="predicted"/>
<feature type="domain" description="Tail spike" evidence="1">
    <location>
        <begin position="94"/>
        <end position="363"/>
    </location>
</feature>
<dbReference type="AlphaFoldDB" id="A0A2P2BRJ1"/>
<reference evidence="2 3" key="1">
    <citation type="submission" date="2014-09" db="EMBL/GenBank/DDBJ databases">
        <authorList>
            <person name="Hornung B.V."/>
        </authorList>
    </citation>
    <scope>NUCLEOTIDE SEQUENCE [LARGE SCALE GENOMIC DNA]</scope>
    <source>
        <strain evidence="2 3">FRIFI</strain>
    </source>
</reference>
<dbReference type="InterPro" id="IPR010572">
    <property type="entry name" value="Tail_dom"/>
</dbReference>
<evidence type="ECO:0000313" key="2">
    <source>
        <dbReference type="EMBL" id="CEI72922.1"/>
    </source>
</evidence>
<dbReference type="RefSeq" id="WP_166505418.1">
    <property type="nucleotide sequence ID" value="NZ_LN650648.1"/>
</dbReference>
<keyword evidence="3" id="KW-1185">Reference proteome</keyword>
<dbReference type="EMBL" id="LN650648">
    <property type="protein sequence ID" value="CEI72922.1"/>
    <property type="molecule type" value="Genomic_DNA"/>
</dbReference>
<organism evidence="2 3">
    <name type="scientific">Romboutsia hominis</name>
    <dbReference type="NCBI Taxonomy" id="1507512"/>
    <lineage>
        <taxon>Bacteria</taxon>
        <taxon>Bacillati</taxon>
        <taxon>Bacillota</taxon>
        <taxon>Clostridia</taxon>
        <taxon>Peptostreptococcales</taxon>
        <taxon>Peptostreptococcaceae</taxon>
        <taxon>Romboutsia</taxon>
    </lineage>
</organism>
<dbReference type="Pfam" id="PF06605">
    <property type="entry name" value="Prophage_tail"/>
    <property type="match status" value="1"/>
</dbReference>
<name>A0A2P2BRJ1_9FIRM</name>